<dbReference type="Gene3D" id="1.10.10.10">
    <property type="entry name" value="Winged helix-like DNA-binding domain superfamily/Winged helix DNA-binding domain"/>
    <property type="match status" value="1"/>
</dbReference>
<keyword evidence="2" id="KW-0238">DNA-binding</keyword>
<dbReference type="GO" id="GO:0003677">
    <property type="term" value="F:DNA binding"/>
    <property type="evidence" value="ECO:0007669"/>
    <property type="project" value="UniProtKB-KW"/>
</dbReference>
<sequence length="188" mass="20978">MDCTDDKIPLHPLTVRSLSEQAMNDYDDILISIRRITRAIDLQSKQLVKQSGLTAPQLVVMMAIRKEGRASPSTVAREVALSQATITSILDRLEKAGLVRRERSESDKRIVYACLTADGQKRLEEAPELLQAGFLRRYRTLEDWERTMLVSSLQRVASMMDAEDLDASPILDIGDILPAGKDAPPSDK</sequence>
<evidence type="ECO:0000256" key="2">
    <source>
        <dbReference type="ARBA" id="ARBA00023125"/>
    </source>
</evidence>
<evidence type="ECO:0000313" key="6">
    <source>
        <dbReference type="Proteomes" id="UP000183685"/>
    </source>
</evidence>
<dbReference type="STRING" id="637679.GCA_001550055_03418"/>
<dbReference type="Proteomes" id="UP000183685">
    <property type="component" value="Unassembled WGS sequence"/>
</dbReference>
<dbReference type="GO" id="GO:0003700">
    <property type="term" value="F:DNA-binding transcription factor activity"/>
    <property type="evidence" value="ECO:0007669"/>
    <property type="project" value="InterPro"/>
</dbReference>
<dbReference type="SMART" id="SM00347">
    <property type="entry name" value="HTH_MARR"/>
    <property type="match status" value="1"/>
</dbReference>
<organism evidence="5 6">
    <name type="scientific">Kordiimonas lacus</name>
    <dbReference type="NCBI Taxonomy" id="637679"/>
    <lineage>
        <taxon>Bacteria</taxon>
        <taxon>Pseudomonadati</taxon>
        <taxon>Pseudomonadota</taxon>
        <taxon>Alphaproteobacteria</taxon>
        <taxon>Kordiimonadales</taxon>
        <taxon>Kordiimonadaceae</taxon>
        <taxon>Kordiimonas</taxon>
    </lineage>
</organism>
<dbReference type="InterPro" id="IPR000835">
    <property type="entry name" value="HTH_MarR-typ"/>
</dbReference>
<dbReference type="PANTHER" id="PTHR42756">
    <property type="entry name" value="TRANSCRIPTIONAL REGULATOR, MARR"/>
    <property type="match status" value="1"/>
</dbReference>
<evidence type="ECO:0000313" key="5">
    <source>
        <dbReference type="EMBL" id="SDE19310.1"/>
    </source>
</evidence>
<keyword evidence="6" id="KW-1185">Reference proteome</keyword>
<gene>
    <name evidence="5" type="ORF">SAMN04488071_2253</name>
</gene>
<dbReference type="InterPro" id="IPR023187">
    <property type="entry name" value="Tscrpt_reg_MarR-type_CS"/>
</dbReference>
<keyword evidence="1" id="KW-0805">Transcription regulation</keyword>
<evidence type="ECO:0000259" key="4">
    <source>
        <dbReference type="PROSITE" id="PS50995"/>
    </source>
</evidence>
<feature type="domain" description="HTH marR-type" evidence="4">
    <location>
        <begin position="26"/>
        <end position="158"/>
    </location>
</feature>
<keyword evidence="3" id="KW-0804">Transcription</keyword>
<dbReference type="EMBL" id="FNAK01000005">
    <property type="protein sequence ID" value="SDE19310.1"/>
    <property type="molecule type" value="Genomic_DNA"/>
</dbReference>
<dbReference type="InterPro" id="IPR011991">
    <property type="entry name" value="ArsR-like_HTH"/>
</dbReference>
<proteinExistence type="predicted"/>
<dbReference type="PROSITE" id="PS01117">
    <property type="entry name" value="HTH_MARR_1"/>
    <property type="match status" value="1"/>
</dbReference>
<reference evidence="5 6" key="1">
    <citation type="submission" date="2016-10" db="EMBL/GenBank/DDBJ databases">
        <authorList>
            <person name="de Groot N.N."/>
        </authorList>
    </citation>
    <scope>NUCLEOTIDE SEQUENCE [LARGE SCALE GENOMIC DNA]</scope>
    <source>
        <strain evidence="5 6">CGMCC 1.9109</strain>
    </source>
</reference>
<dbReference type="InterPro" id="IPR036388">
    <property type="entry name" value="WH-like_DNA-bd_sf"/>
</dbReference>
<dbReference type="Pfam" id="PF01047">
    <property type="entry name" value="MarR"/>
    <property type="match status" value="1"/>
</dbReference>
<evidence type="ECO:0000256" key="3">
    <source>
        <dbReference type="ARBA" id="ARBA00023163"/>
    </source>
</evidence>
<dbReference type="AlphaFoldDB" id="A0A1G7AXB8"/>
<accession>A0A1G7AXB8</accession>
<protein>
    <submittedName>
        <fullName evidence="5">Transcriptional regulator, MarR family</fullName>
    </submittedName>
</protein>
<name>A0A1G7AXB8_9PROT</name>
<dbReference type="CDD" id="cd00090">
    <property type="entry name" value="HTH_ARSR"/>
    <property type="match status" value="1"/>
</dbReference>
<dbReference type="PANTHER" id="PTHR42756:SF1">
    <property type="entry name" value="TRANSCRIPTIONAL REPRESSOR OF EMRAB OPERON"/>
    <property type="match status" value="1"/>
</dbReference>
<dbReference type="InterPro" id="IPR036390">
    <property type="entry name" value="WH_DNA-bd_sf"/>
</dbReference>
<evidence type="ECO:0000256" key="1">
    <source>
        <dbReference type="ARBA" id="ARBA00023015"/>
    </source>
</evidence>
<dbReference type="PRINTS" id="PR00598">
    <property type="entry name" value="HTHMARR"/>
</dbReference>
<dbReference type="SUPFAM" id="SSF46785">
    <property type="entry name" value="Winged helix' DNA-binding domain"/>
    <property type="match status" value="1"/>
</dbReference>
<dbReference type="PROSITE" id="PS50995">
    <property type="entry name" value="HTH_MARR_2"/>
    <property type="match status" value="1"/>
</dbReference>